<protein>
    <submittedName>
        <fullName evidence="2">Uncharacterized protein</fullName>
    </submittedName>
</protein>
<keyword evidence="1" id="KW-0812">Transmembrane</keyword>
<name>A0A1Y5TID6_9RHOB</name>
<keyword evidence="1" id="KW-0472">Membrane</keyword>
<reference evidence="2 3" key="1">
    <citation type="submission" date="2017-03" db="EMBL/GenBank/DDBJ databases">
        <authorList>
            <person name="Afonso C.L."/>
            <person name="Miller P.J."/>
            <person name="Scott M.A."/>
            <person name="Spackman E."/>
            <person name="Goraichik I."/>
            <person name="Dimitrov K.M."/>
            <person name="Suarez D.L."/>
            <person name="Swayne D.E."/>
        </authorList>
    </citation>
    <scope>NUCLEOTIDE SEQUENCE [LARGE SCALE GENOMIC DNA]</scope>
    <source>
        <strain evidence="2 3">CECT 7971</strain>
    </source>
</reference>
<feature type="transmembrane region" description="Helical" evidence="1">
    <location>
        <begin position="22"/>
        <end position="42"/>
    </location>
</feature>
<gene>
    <name evidence="2" type="ORF">PAM7971_03389</name>
</gene>
<keyword evidence="1" id="KW-1133">Transmembrane helix</keyword>
<organism evidence="2 3">
    <name type="scientific">Pacificibacter marinus</name>
    <dbReference type="NCBI Taxonomy" id="658057"/>
    <lineage>
        <taxon>Bacteria</taxon>
        <taxon>Pseudomonadati</taxon>
        <taxon>Pseudomonadota</taxon>
        <taxon>Alphaproteobacteria</taxon>
        <taxon>Rhodobacterales</taxon>
        <taxon>Roseobacteraceae</taxon>
        <taxon>Pacificibacter</taxon>
    </lineage>
</organism>
<proteinExistence type="predicted"/>
<evidence type="ECO:0000313" key="3">
    <source>
        <dbReference type="Proteomes" id="UP000193307"/>
    </source>
</evidence>
<evidence type="ECO:0000313" key="2">
    <source>
        <dbReference type="EMBL" id="SLN64677.1"/>
    </source>
</evidence>
<accession>A0A1Y5TID6</accession>
<evidence type="ECO:0000256" key="1">
    <source>
        <dbReference type="SAM" id="Phobius"/>
    </source>
</evidence>
<dbReference type="Proteomes" id="UP000193307">
    <property type="component" value="Unassembled WGS sequence"/>
</dbReference>
<sequence length="43" mass="4609">MTAIIASYNSISMLASLNWDRLLYGATIAVALVVGSMFGNLFL</sequence>
<dbReference type="EMBL" id="FWFW01000014">
    <property type="protein sequence ID" value="SLN64677.1"/>
    <property type="molecule type" value="Genomic_DNA"/>
</dbReference>
<dbReference type="AlphaFoldDB" id="A0A1Y5TID6"/>
<keyword evidence="3" id="KW-1185">Reference proteome</keyword>
<dbReference type="STRING" id="658057.SAMN04488032_11574"/>